<accession>A0A7J9N4R1</accession>
<dbReference type="AlphaFoldDB" id="A0A7J9N4R1"/>
<dbReference type="EMBL" id="JABFAF010270933">
    <property type="protein sequence ID" value="MBA0878230.1"/>
    <property type="molecule type" value="Genomic_DNA"/>
</dbReference>
<dbReference type="OrthoDB" id="10366385at2759"/>
<keyword evidence="2" id="KW-1185">Reference proteome</keyword>
<organism evidence="1 2">
    <name type="scientific">Gossypium schwendimanii</name>
    <name type="common">Cotton</name>
    <dbReference type="NCBI Taxonomy" id="34291"/>
    <lineage>
        <taxon>Eukaryota</taxon>
        <taxon>Viridiplantae</taxon>
        <taxon>Streptophyta</taxon>
        <taxon>Embryophyta</taxon>
        <taxon>Tracheophyta</taxon>
        <taxon>Spermatophyta</taxon>
        <taxon>Magnoliopsida</taxon>
        <taxon>eudicotyledons</taxon>
        <taxon>Gunneridae</taxon>
        <taxon>Pentapetalae</taxon>
        <taxon>rosids</taxon>
        <taxon>malvids</taxon>
        <taxon>Malvales</taxon>
        <taxon>Malvaceae</taxon>
        <taxon>Malvoideae</taxon>
        <taxon>Gossypium</taxon>
    </lineage>
</organism>
<reference evidence="1 2" key="1">
    <citation type="journal article" date="2019" name="Genome Biol. Evol.">
        <title>Insights into the evolution of the New World diploid cottons (Gossypium, subgenus Houzingenia) based on genome sequencing.</title>
        <authorList>
            <person name="Grover C.E."/>
            <person name="Arick M.A. 2nd"/>
            <person name="Thrash A."/>
            <person name="Conover J.L."/>
            <person name="Sanders W.S."/>
            <person name="Peterson D.G."/>
            <person name="Frelichowski J.E."/>
            <person name="Scheffler J.A."/>
            <person name="Scheffler B.E."/>
            <person name="Wendel J.F."/>
        </authorList>
    </citation>
    <scope>NUCLEOTIDE SEQUENCE [LARGE SCALE GENOMIC DNA]</scope>
    <source>
        <strain evidence="1">1</strain>
        <tissue evidence="1">Leaf</tissue>
    </source>
</reference>
<evidence type="ECO:0000313" key="2">
    <source>
        <dbReference type="Proteomes" id="UP000593576"/>
    </source>
</evidence>
<dbReference type="Proteomes" id="UP000593576">
    <property type="component" value="Unassembled WGS sequence"/>
</dbReference>
<name>A0A7J9N4R1_GOSSC</name>
<comment type="caution">
    <text evidence="1">The sequence shown here is derived from an EMBL/GenBank/DDBJ whole genome shotgun (WGS) entry which is preliminary data.</text>
</comment>
<sequence length="23" mass="2728">MKLLMFQFRLTIKEISGWASLKS</sequence>
<proteinExistence type="predicted"/>
<evidence type="ECO:0000313" key="1">
    <source>
        <dbReference type="EMBL" id="MBA0878230.1"/>
    </source>
</evidence>
<protein>
    <submittedName>
        <fullName evidence="1">Uncharacterized protein</fullName>
    </submittedName>
</protein>
<gene>
    <name evidence="1" type="ORF">Goshw_007244</name>
</gene>